<dbReference type="InterPro" id="IPR016181">
    <property type="entry name" value="Acyl_CoA_acyltransferase"/>
</dbReference>
<dbReference type="Proteomes" id="UP000051166">
    <property type="component" value="Unassembled WGS sequence"/>
</dbReference>
<dbReference type="PROSITE" id="PS51186">
    <property type="entry name" value="GNAT"/>
    <property type="match status" value="1"/>
</dbReference>
<evidence type="ECO:0000259" key="1">
    <source>
        <dbReference type="PROSITE" id="PS51186"/>
    </source>
</evidence>
<sequence length="177" mass="20282">MKQSYRINDVLTLRVPATSDAHQLYSLIAHDQKELQRWLPWAKTTLSPADEEAFILYSLGQIQEGKLWSATLCVADTPAGTIDIHEISMQNARGQVGYWLGQKYQGKGFMTQALTKVIEVAFSELELHRLELITDSRNKKSQKVATRAGFKRECCLHDYLREEADFHDAFLYVLFSK</sequence>
<dbReference type="EMBL" id="AZFQ01000036">
    <property type="protein sequence ID" value="KRL98788.1"/>
    <property type="molecule type" value="Genomic_DNA"/>
</dbReference>
<dbReference type="InterPro" id="IPR051908">
    <property type="entry name" value="Ribosomal_N-acetyltransferase"/>
</dbReference>
<dbReference type="SUPFAM" id="SSF55729">
    <property type="entry name" value="Acyl-CoA N-acyltransferases (Nat)"/>
    <property type="match status" value="1"/>
</dbReference>
<dbReference type="InterPro" id="IPR000182">
    <property type="entry name" value="GNAT_dom"/>
</dbReference>
<feature type="domain" description="N-acetyltransferase" evidence="1">
    <location>
        <begin position="11"/>
        <end position="177"/>
    </location>
</feature>
<dbReference type="GO" id="GO:0005737">
    <property type="term" value="C:cytoplasm"/>
    <property type="evidence" value="ECO:0007669"/>
    <property type="project" value="TreeGrafter"/>
</dbReference>
<name>A0A0R1V122_9LACO</name>
<dbReference type="PANTHER" id="PTHR43441">
    <property type="entry name" value="RIBOSOMAL-PROTEIN-SERINE ACETYLTRANSFERASE"/>
    <property type="match status" value="1"/>
</dbReference>
<dbReference type="PATRIC" id="fig|1423801.4.peg.609"/>
<dbReference type="RefSeq" id="WP_056960730.1">
    <property type="nucleotide sequence ID" value="NZ_AZFQ01000036.1"/>
</dbReference>
<dbReference type="AlphaFoldDB" id="A0A0R1V122"/>
<dbReference type="Gene3D" id="3.40.630.30">
    <property type="match status" value="1"/>
</dbReference>
<gene>
    <name evidence="2" type="ORF">FD50_GL000600</name>
</gene>
<accession>A0A0R1V122</accession>
<evidence type="ECO:0000313" key="2">
    <source>
        <dbReference type="EMBL" id="KRL98788.1"/>
    </source>
</evidence>
<evidence type="ECO:0000313" key="3">
    <source>
        <dbReference type="Proteomes" id="UP000051166"/>
    </source>
</evidence>
<dbReference type="STRING" id="1423801.FD50_GL000600"/>
<keyword evidence="2" id="KW-0808">Transferase</keyword>
<dbReference type="GO" id="GO:1990189">
    <property type="term" value="F:protein N-terminal-serine acetyltransferase activity"/>
    <property type="evidence" value="ECO:0007669"/>
    <property type="project" value="TreeGrafter"/>
</dbReference>
<organism evidence="2 3">
    <name type="scientific">Liquorilactobacillus satsumensis DSM 16230 = JCM 12392</name>
    <dbReference type="NCBI Taxonomy" id="1423801"/>
    <lineage>
        <taxon>Bacteria</taxon>
        <taxon>Bacillati</taxon>
        <taxon>Bacillota</taxon>
        <taxon>Bacilli</taxon>
        <taxon>Lactobacillales</taxon>
        <taxon>Lactobacillaceae</taxon>
        <taxon>Liquorilactobacillus</taxon>
    </lineage>
</organism>
<dbReference type="GeneID" id="98308026"/>
<keyword evidence="3" id="KW-1185">Reference proteome</keyword>
<dbReference type="Pfam" id="PF13302">
    <property type="entry name" value="Acetyltransf_3"/>
    <property type="match status" value="1"/>
</dbReference>
<dbReference type="GO" id="GO:0008999">
    <property type="term" value="F:protein-N-terminal-alanine acetyltransferase activity"/>
    <property type="evidence" value="ECO:0007669"/>
    <property type="project" value="TreeGrafter"/>
</dbReference>
<reference evidence="2 3" key="1">
    <citation type="journal article" date="2015" name="Genome Announc.">
        <title>Expanding the biotechnology potential of lactobacilli through comparative genomics of 213 strains and associated genera.</title>
        <authorList>
            <person name="Sun Z."/>
            <person name="Harris H.M."/>
            <person name="McCann A."/>
            <person name="Guo C."/>
            <person name="Argimon S."/>
            <person name="Zhang W."/>
            <person name="Yang X."/>
            <person name="Jeffery I.B."/>
            <person name="Cooney J.C."/>
            <person name="Kagawa T.F."/>
            <person name="Liu W."/>
            <person name="Song Y."/>
            <person name="Salvetti E."/>
            <person name="Wrobel A."/>
            <person name="Rasinkangas P."/>
            <person name="Parkhill J."/>
            <person name="Rea M.C."/>
            <person name="O'Sullivan O."/>
            <person name="Ritari J."/>
            <person name="Douillard F.P."/>
            <person name="Paul Ross R."/>
            <person name="Yang R."/>
            <person name="Briner A.E."/>
            <person name="Felis G.E."/>
            <person name="de Vos W.M."/>
            <person name="Barrangou R."/>
            <person name="Klaenhammer T.R."/>
            <person name="Caufield P.W."/>
            <person name="Cui Y."/>
            <person name="Zhang H."/>
            <person name="O'Toole P.W."/>
        </authorList>
    </citation>
    <scope>NUCLEOTIDE SEQUENCE [LARGE SCALE GENOMIC DNA]</scope>
    <source>
        <strain evidence="2 3">DSM 16230</strain>
    </source>
</reference>
<comment type="caution">
    <text evidence="2">The sequence shown here is derived from an EMBL/GenBank/DDBJ whole genome shotgun (WGS) entry which is preliminary data.</text>
</comment>
<proteinExistence type="predicted"/>
<dbReference type="PANTHER" id="PTHR43441:SF11">
    <property type="entry name" value="RIBOSOMAL-PROTEIN-SERINE ACETYLTRANSFERASE"/>
    <property type="match status" value="1"/>
</dbReference>
<protein>
    <submittedName>
        <fullName evidence="2">N-acetyltransferase GCN5</fullName>
    </submittedName>
</protein>